<accession>A0A3R8KW67</accession>
<gene>
    <name evidence="1" type="ORF">EBB54_18775</name>
</gene>
<name>A0A3R8KW67_9FIRM</name>
<reference evidence="1" key="1">
    <citation type="submission" date="2018-10" db="EMBL/GenBank/DDBJ databases">
        <title>Schaedlerella arabinophila gen. nov. sp. nov., isolated from the mouse intestinal tract and comparative analysis with the genome of the closely related altered Schaedler flora strain ASF502.</title>
        <authorList>
            <person name="Miyake S."/>
            <person name="Soh M."/>
            <person name="Seedorf H."/>
        </authorList>
    </citation>
    <scope>NUCLEOTIDE SEQUENCE [LARGE SCALE GENOMIC DNA]</scope>
    <source>
        <strain evidence="1">DSM 106076</strain>
    </source>
</reference>
<dbReference type="Proteomes" id="UP000274920">
    <property type="component" value="Unassembled WGS sequence"/>
</dbReference>
<dbReference type="AlphaFoldDB" id="A0A3R8KW67"/>
<dbReference type="RefSeq" id="WP_125128489.1">
    <property type="nucleotide sequence ID" value="NZ_RHJS01000002.1"/>
</dbReference>
<evidence type="ECO:0000313" key="1">
    <source>
        <dbReference type="EMBL" id="RRK33157.1"/>
    </source>
</evidence>
<protein>
    <submittedName>
        <fullName evidence="1">Uncharacterized protein</fullName>
    </submittedName>
</protein>
<sequence length="346" mass="39805">MSKTKRRTAVKVLNNSGDRRAAPGKPSIAWQNKDVASKYFGENLKGKSFAVYGLELPEIKEVQPTNLPAIEANELRLDHLFLLKDDSLALVDYESTYADSNKIKYLNYIVRTLKRNMEQHHFPCKIRMIVIYTADIQPQQTKKRMDIGCLQFQLEEAFLIQKDSEQTEARLQARFQGNQDLSAEEQMEFIILPLTCKGNEEKQACIRRCFEMAKLLEDADMQRFLLSGMLVFADKVITKEDSKQIKEWIMMTKVGQLFEEEKIQYGREIEKNVTKSVTKTNELKFSKILLHAGLSIEEISNAMTVLTTDDIRKIAERMNPTPDIRKADPKSNTHASMATWLVASRE</sequence>
<comment type="caution">
    <text evidence="1">The sequence shown here is derived from an EMBL/GenBank/DDBJ whole genome shotgun (WGS) entry which is preliminary data.</text>
</comment>
<keyword evidence="2" id="KW-1185">Reference proteome</keyword>
<evidence type="ECO:0000313" key="2">
    <source>
        <dbReference type="Proteomes" id="UP000274920"/>
    </source>
</evidence>
<dbReference type="EMBL" id="RHJS01000002">
    <property type="protein sequence ID" value="RRK33157.1"/>
    <property type="molecule type" value="Genomic_DNA"/>
</dbReference>
<proteinExistence type="predicted"/>
<organism evidence="1 2">
    <name type="scientific">Schaedlerella arabinosiphila</name>
    <dbReference type="NCBI Taxonomy" id="2044587"/>
    <lineage>
        <taxon>Bacteria</taxon>
        <taxon>Bacillati</taxon>
        <taxon>Bacillota</taxon>
        <taxon>Clostridia</taxon>
        <taxon>Lachnospirales</taxon>
        <taxon>Lachnospiraceae</taxon>
        <taxon>Schaedlerella</taxon>
    </lineage>
</organism>